<organism evidence="1 2">
    <name type="scientific">Hydrogenoanaerobacterium saccharovorans</name>
    <dbReference type="NCBI Taxonomy" id="474960"/>
    <lineage>
        <taxon>Bacteria</taxon>
        <taxon>Bacillati</taxon>
        <taxon>Bacillota</taxon>
        <taxon>Clostridia</taxon>
        <taxon>Eubacteriales</taxon>
        <taxon>Oscillospiraceae</taxon>
        <taxon>Hydrogenoanaerobacterium</taxon>
    </lineage>
</organism>
<dbReference type="AlphaFoldDB" id="A0A1H8BRM7"/>
<dbReference type="Proteomes" id="UP000199158">
    <property type="component" value="Unassembled WGS sequence"/>
</dbReference>
<reference evidence="1 2" key="1">
    <citation type="submission" date="2016-10" db="EMBL/GenBank/DDBJ databases">
        <authorList>
            <person name="de Groot N.N."/>
        </authorList>
    </citation>
    <scope>NUCLEOTIDE SEQUENCE [LARGE SCALE GENOMIC DNA]</scope>
    <source>
        <strain evidence="1 2">CGMCC 1.5070</strain>
    </source>
</reference>
<dbReference type="EMBL" id="FOCG01000001">
    <property type="protein sequence ID" value="SEM84668.1"/>
    <property type="molecule type" value="Genomic_DNA"/>
</dbReference>
<name>A0A1H8BRM7_9FIRM</name>
<proteinExistence type="predicted"/>
<protein>
    <submittedName>
        <fullName evidence="1">Uncharacterized protein</fullName>
    </submittedName>
</protein>
<gene>
    <name evidence="1" type="ORF">SAMN05216180_2025</name>
</gene>
<keyword evidence="2" id="KW-1185">Reference proteome</keyword>
<sequence>MIEIINLANAKGACNGKQIIATSNPWRITIQRKCHCVCKCIRKTFSVSDLFCNTKCYVYYNGIKQYKINGVTFIRVGYGICFKYKDCDGNKKTVTQEGSVLFYEPKYCYTHCTVNIPNPPCFKICGNEITAAFTVVLRDGKL</sequence>
<evidence type="ECO:0000313" key="2">
    <source>
        <dbReference type="Proteomes" id="UP000199158"/>
    </source>
</evidence>
<accession>A0A1H8BRM7</accession>
<evidence type="ECO:0000313" key="1">
    <source>
        <dbReference type="EMBL" id="SEM84668.1"/>
    </source>
</evidence>